<protein>
    <submittedName>
        <fullName evidence="1">Uncharacterized protein</fullName>
    </submittedName>
</protein>
<accession>A0AAP2CU18</accession>
<keyword evidence="2" id="KW-1185">Reference proteome</keyword>
<proteinExistence type="predicted"/>
<dbReference type="AlphaFoldDB" id="A0AAP2CU18"/>
<evidence type="ECO:0000313" key="1">
    <source>
        <dbReference type="EMBL" id="MBT0959267.1"/>
    </source>
</evidence>
<comment type="caution">
    <text evidence="1">The sequence shown here is derived from an EMBL/GenBank/DDBJ whole genome shotgun (WGS) entry which is preliminary data.</text>
</comment>
<dbReference type="EMBL" id="JADQAZ010000004">
    <property type="protein sequence ID" value="MBT0959267.1"/>
    <property type="molecule type" value="Genomic_DNA"/>
</dbReference>
<dbReference type="RefSeq" id="WP_327795502.1">
    <property type="nucleotide sequence ID" value="NZ_JADQAZ010000004.1"/>
</dbReference>
<name>A0AAP2CU18_9RHOB</name>
<evidence type="ECO:0000313" key="2">
    <source>
        <dbReference type="Proteomes" id="UP001315686"/>
    </source>
</evidence>
<gene>
    <name evidence="1" type="ORF">IV417_17905</name>
</gene>
<organism evidence="1 2">
    <name type="scientific">Harenicola maris</name>
    <dbReference type="NCBI Taxonomy" id="2841044"/>
    <lineage>
        <taxon>Bacteria</taxon>
        <taxon>Pseudomonadati</taxon>
        <taxon>Pseudomonadota</taxon>
        <taxon>Alphaproteobacteria</taxon>
        <taxon>Rhodobacterales</taxon>
        <taxon>Paracoccaceae</taxon>
        <taxon>Harenicola</taxon>
    </lineage>
</organism>
<sequence>MSTLLNSHLGGAKFPVALVLTLTAVALTATPMVEARLTDSMNATFAKTFDPGSVEFVKAQ</sequence>
<dbReference type="Proteomes" id="UP001315686">
    <property type="component" value="Unassembled WGS sequence"/>
</dbReference>
<reference evidence="1 2" key="1">
    <citation type="journal article" date="2021" name="Arch. Microbiol.">
        <title>Harenicola maris gen. nov., sp. nov. isolated from the Sea of Japan shallow sediments.</title>
        <authorList>
            <person name="Romanenko L.A."/>
            <person name="Kurilenko V.V."/>
            <person name="Chernysheva N.Y."/>
            <person name="Tekutyeva L.A."/>
            <person name="Velansky P.V."/>
            <person name="Svetashev V.I."/>
            <person name="Isaeva M.P."/>
        </authorList>
    </citation>
    <scope>NUCLEOTIDE SEQUENCE [LARGE SCALE GENOMIC DNA]</scope>
    <source>
        <strain evidence="1 2">KMM 3653</strain>
    </source>
</reference>